<proteinExistence type="predicted"/>
<evidence type="ECO:0000313" key="2">
    <source>
        <dbReference type="Proteomes" id="UP000054007"/>
    </source>
</evidence>
<evidence type="ECO:0000313" key="1">
    <source>
        <dbReference type="EMBL" id="KIY70740.1"/>
    </source>
</evidence>
<dbReference type="Proteomes" id="UP000054007">
    <property type="component" value="Unassembled WGS sequence"/>
</dbReference>
<name>A0A0D7BKL7_9AGAR</name>
<keyword evidence="2" id="KW-1185">Reference proteome</keyword>
<dbReference type="EMBL" id="KN880464">
    <property type="protein sequence ID" value="KIY70740.1"/>
    <property type="molecule type" value="Genomic_DNA"/>
</dbReference>
<gene>
    <name evidence="1" type="ORF">CYLTODRAFT_451501</name>
</gene>
<sequence length="67" mass="7508">MRTVPIGNTTPAWNTGLAWQIGQNCAVYDRGTRRVHVYTCIRAHYSSLDTVPIPLADSPFWQYIGLG</sequence>
<organism evidence="1 2">
    <name type="scientific">Cylindrobasidium torrendii FP15055 ss-10</name>
    <dbReference type="NCBI Taxonomy" id="1314674"/>
    <lineage>
        <taxon>Eukaryota</taxon>
        <taxon>Fungi</taxon>
        <taxon>Dikarya</taxon>
        <taxon>Basidiomycota</taxon>
        <taxon>Agaricomycotina</taxon>
        <taxon>Agaricomycetes</taxon>
        <taxon>Agaricomycetidae</taxon>
        <taxon>Agaricales</taxon>
        <taxon>Marasmiineae</taxon>
        <taxon>Physalacriaceae</taxon>
        <taxon>Cylindrobasidium</taxon>
    </lineage>
</organism>
<accession>A0A0D7BKL7</accession>
<dbReference type="OrthoDB" id="2834118at2759"/>
<dbReference type="AlphaFoldDB" id="A0A0D7BKL7"/>
<protein>
    <submittedName>
        <fullName evidence="1">Uncharacterized protein</fullName>
    </submittedName>
</protein>
<reference evidence="1 2" key="1">
    <citation type="journal article" date="2015" name="Fungal Genet. Biol.">
        <title>Evolution of novel wood decay mechanisms in Agaricales revealed by the genome sequences of Fistulina hepatica and Cylindrobasidium torrendii.</title>
        <authorList>
            <person name="Floudas D."/>
            <person name="Held B.W."/>
            <person name="Riley R."/>
            <person name="Nagy L.G."/>
            <person name="Koehler G."/>
            <person name="Ransdell A.S."/>
            <person name="Younus H."/>
            <person name="Chow J."/>
            <person name="Chiniquy J."/>
            <person name="Lipzen A."/>
            <person name="Tritt A."/>
            <person name="Sun H."/>
            <person name="Haridas S."/>
            <person name="LaButti K."/>
            <person name="Ohm R.A."/>
            <person name="Kues U."/>
            <person name="Blanchette R.A."/>
            <person name="Grigoriev I.V."/>
            <person name="Minto R.E."/>
            <person name="Hibbett D.S."/>
        </authorList>
    </citation>
    <scope>NUCLEOTIDE SEQUENCE [LARGE SCALE GENOMIC DNA]</scope>
    <source>
        <strain evidence="1 2">FP15055 ss-10</strain>
    </source>
</reference>